<dbReference type="EMBL" id="QGKX02000004">
    <property type="protein sequence ID" value="KAF3601270.1"/>
    <property type="molecule type" value="Genomic_DNA"/>
</dbReference>
<proteinExistence type="predicted"/>
<reference evidence="1" key="1">
    <citation type="submission" date="2019-12" db="EMBL/GenBank/DDBJ databases">
        <title>Genome sequencing and annotation of Brassica cretica.</title>
        <authorList>
            <person name="Studholme D.J."/>
            <person name="Sarris P."/>
        </authorList>
    </citation>
    <scope>NUCLEOTIDE SEQUENCE</scope>
    <source>
        <strain evidence="1">PFS-109/04</strain>
        <tissue evidence="1">Leaf</tissue>
    </source>
</reference>
<name>A0A8S9SML6_BRACR</name>
<evidence type="ECO:0000313" key="1">
    <source>
        <dbReference type="EMBL" id="KAF3601270.1"/>
    </source>
</evidence>
<organism evidence="1 2">
    <name type="scientific">Brassica cretica</name>
    <name type="common">Mustard</name>
    <dbReference type="NCBI Taxonomy" id="69181"/>
    <lineage>
        <taxon>Eukaryota</taxon>
        <taxon>Viridiplantae</taxon>
        <taxon>Streptophyta</taxon>
        <taxon>Embryophyta</taxon>
        <taxon>Tracheophyta</taxon>
        <taxon>Spermatophyta</taxon>
        <taxon>Magnoliopsida</taxon>
        <taxon>eudicotyledons</taxon>
        <taxon>Gunneridae</taxon>
        <taxon>Pentapetalae</taxon>
        <taxon>rosids</taxon>
        <taxon>malvids</taxon>
        <taxon>Brassicales</taxon>
        <taxon>Brassicaceae</taxon>
        <taxon>Brassiceae</taxon>
        <taxon>Brassica</taxon>
    </lineage>
</organism>
<dbReference type="AlphaFoldDB" id="A0A8S9SML6"/>
<comment type="caution">
    <text evidence="1">The sequence shown here is derived from an EMBL/GenBank/DDBJ whole genome shotgun (WGS) entry which is preliminary data.</text>
</comment>
<protein>
    <submittedName>
        <fullName evidence="1">Uncharacterized protein</fullName>
    </submittedName>
</protein>
<evidence type="ECO:0000313" key="2">
    <source>
        <dbReference type="Proteomes" id="UP000712600"/>
    </source>
</evidence>
<sequence length="65" mass="7323">MRPRLGRYWLARSATPTDWNPSRTALSVLVKETQVSRTTTDGRRTRTPRAFSSYTLLRTLGAPSG</sequence>
<dbReference type="Proteomes" id="UP000712600">
    <property type="component" value="Unassembled WGS sequence"/>
</dbReference>
<accession>A0A8S9SML6</accession>
<gene>
    <name evidence="1" type="ORF">F2Q69_00038731</name>
</gene>